<accession>A0A367XJ01</accession>
<dbReference type="GO" id="GO:0003700">
    <property type="term" value="F:DNA-binding transcription factor activity"/>
    <property type="evidence" value="ECO:0007669"/>
    <property type="project" value="TreeGrafter"/>
</dbReference>
<evidence type="ECO:0008006" key="4">
    <source>
        <dbReference type="Google" id="ProtNLM"/>
    </source>
</evidence>
<evidence type="ECO:0000256" key="1">
    <source>
        <dbReference type="ARBA" id="ARBA00023125"/>
    </source>
</evidence>
<dbReference type="InterPro" id="IPR000944">
    <property type="entry name" value="Tscrpt_reg_Rrf2"/>
</dbReference>
<sequence>MRLTVFSDYTLRTLLYLALQRDGLATIDEIAQAYGISRNHLMKVVNHLSRRQIIQTVRGKGGGMALARLPRDINVGAVVRDTEKDSHIVECFDPARAGCCRIEAACGLQHVLHRAREAFYAVLDDVTLEDLLGTRQEKMAEMLGMMPFSPARE</sequence>
<dbReference type="GO" id="GO:0005829">
    <property type="term" value="C:cytosol"/>
    <property type="evidence" value="ECO:0007669"/>
    <property type="project" value="TreeGrafter"/>
</dbReference>
<dbReference type="PROSITE" id="PS51197">
    <property type="entry name" value="HTH_RRF2_2"/>
    <property type="match status" value="1"/>
</dbReference>
<dbReference type="PANTHER" id="PTHR33221:SF4">
    <property type="entry name" value="HTH-TYPE TRANSCRIPTIONAL REPRESSOR NSRR"/>
    <property type="match status" value="1"/>
</dbReference>
<dbReference type="InterPro" id="IPR036390">
    <property type="entry name" value="WH_DNA-bd_sf"/>
</dbReference>
<comment type="caution">
    <text evidence="2">The sequence shown here is derived from an EMBL/GenBank/DDBJ whole genome shotgun (WGS) entry which is preliminary data.</text>
</comment>
<dbReference type="SUPFAM" id="SSF46785">
    <property type="entry name" value="Winged helix' DNA-binding domain"/>
    <property type="match status" value="1"/>
</dbReference>
<dbReference type="EMBL" id="JPWH01000002">
    <property type="protein sequence ID" value="RCK53595.1"/>
    <property type="molecule type" value="Genomic_DNA"/>
</dbReference>
<dbReference type="InterPro" id="IPR036388">
    <property type="entry name" value="WH-like_DNA-bd_sf"/>
</dbReference>
<dbReference type="NCBIfam" id="TIGR00738">
    <property type="entry name" value="rrf2_super"/>
    <property type="match status" value="1"/>
</dbReference>
<dbReference type="Gene3D" id="1.10.10.10">
    <property type="entry name" value="Winged helix-like DNA-binding domain superfamily/Winged helix DNA-binding domain"/>
    <property type="match status" value="1"/>
</dbReference>
<organism evidence="2 3">
    <name type="scientific">Thalassospira profundimaris</name>
    <dbReference type="NCBI Taxonomy" id="502049"/>
    <lineage>
        <taxon>Bacteria</taxon>
        <taxon>Pseudomonadati</taxon>
        <taxon>Pseudomonadota</taxon>
        <taxon>Alphaproteobacteria</taxon>
        <taxon>Rhodospirillales</taxon>
        <taxon>Thalassospiraceae</taxon>
        <taxon>Thalassospira</taxon>
    </lineage>
</organism>
<dbReference type="OrthoDB" id="9795923at2"/>
<dbReference type="RefSeq" id="WP_114087013.1">
    <property type="nucleotide sequence ID" value="NZ_JPWH01000002.1"/>
</dbReference>
<dbReference type="GO" id="GO:0003677">
    <property type="term" value="F:DNA binding"/>
    <property type="evidence" value="ECO:0007669"/>
    <property type="project" value="UniProtKB-KW"/>
</dbReference>
<gene>
    <name evidence="2" type="ORF">TH25_03485</name>
</gene>
<reference evidence="2 3" key="1">
    <citation type="submission" date="2014-07" db="EMBL/GenBank/DDBJ databases">
        <title>Draft genome sequence of Thalassospira profundimaris S25-3-2.</title>
        <authorList>
            <person name="Lai Q."/>
            <person name="Shao Z."/>
        </authorList>
    </citation>
    <scope>NUCLEOTIDE SEQUENCE [LARGE SCALE GENOMIC DNA]</scope>
    <source>
        <strain evidence="2 3">S25-3-2</strain>
    </source>
</reference>
<dbReference type="Proteomes" id="UP000252517">
    <property type="component" value="Unassembled WGS sequence"/>
</dbReference>
<dbReference type="Pfam" id="PF02082">
    <property type="entry name" value="Rrf2"/>
    <property type="match status" value="1"/>
</dbReference>
<name>A0A367XJ01_9PROT</name>
<evidence type="ECO:0000313" key="2">
    <source>
        <dbReference type="EMBL" id="RCK53595.1"/>
    </source>
</evidence>
<evidence type="ECO:0000313" key="3">
    <source>
        <dbReference type="Proteomes" id="UP000252517"/>
    </source>
</evidence>
<keyword evidence="1" id="KW-0238">DNA-binding</keyword>
<dbReference type="PANTHER" id="PTHR33221">
    <property type="entry name" value="WINGED HELIX-TURN-HELIX TRANSCRIPTIONAL REGULATOR, RRF2 FAMILY"/>
    <property type="match status" value="1"/>
</dbReference>
<protein>
    <recommendedName>
        <fullName evidence="4">Rrf2 family transcriptional regulator</fullName>
    </recommendedName>
</protein>
<dbReference type="AlphaFoldDB" id="A0A367XJ01"/>
<proteinExistence type="predicted"/>